<feature type="transmembrane region" description="Helical" evidence="1">
    <location>
        <begin position="30"/>
        <end position="52"/>
    </location>
</feature>
<feature type="transmembrane region" description="Helical" evidence="1">
    <location>
        <begin position="177"/>
        <end position="200"/>
    </location>
</feature>
<dbReference type="AlphaFoldDB" id="A0A6J1DJT8"/>
<dbReference type="KEGG" id="mcha:111021136"/>
<dbReference type="OrthoDB" id="777403at2759"/>
<keyword evidence="2" id="KW-1185">Reference proteome</keyword>
<keyword evidence="1" id="KW-1133">Transmembrane helix</keyword>
<feature type="transmembrane region" description="Helical" evidence="1">
    <location>
        <begin position="260"/>
        <end position="280"/>
    </location>
</feature>
<evidence type="ECO:0000313" key="3">
    <source>
        <dbReference type="RefSeq" id="XP_022153679.1"/>
    </source>
</evidence>
<dbReference type="PANTHER" id="PTHR33133:SF51">
    <property type="entry name" value="THH1_TOM1_TOM3 DOMAIN-CONTAINING PROTEIN"/>
    <property type="match status" value="1"/>
</dbReference>
<name>A0A6J1DJT8_MOMCH</name>
<gene>
    <name evidence="3" type="primary">LOC111021136</name>
</gene>
<dbReference type="GeneID" id="111021136"/>
<protein>
    <submittedName>
        <fullName evidence="3">Uncharacterized protein LOC111021136</fullName>
    </submittedName>
</protein>
<evidence type="ECO:0000256" key="1">
    <source>
        <dbReference type="SAM" id="Phobius"/>
    </source>
</evidence>
<feature type="transmembrane region" description="Helical" evidence="1">
    <location>
        <begin position="89"/>
        <end position="122"/>
    </location>
</feature>
<feature type="transmembrane region" description="Helical" evidence="1">
    <location>
        <begin position="143"/>
        <end position="171"/>
    </location>
</feature>
<proteinExistence type="predicted"/>
<dbReference type="PANTHER" id="PTHR33133">
    <property type="entry name" value="OS08G0107100 PROTEIN-RELATED"/>
    <property type="match status" value="1"/>
</dbReference>
<feature type="transmembrane region" description="Helical" evidence="1">
    <location>
        <begin position="227"/>
        <end position="248"/>
    </location>
</feature>
<keyword evidence="1" id="KW-0472">Membrane</keyword>
<organism evidence="2 3">
    <name type="scientific">Momordica charantia</name>
    <name type="common">Bitter gourd</name>
    <name type="synonym">Balsam pear</name>
    <dbReference type="NCBI Taxonomy" id="3673"/>
    <lineage>
        <taxon>Eukaryota</taxon>
        <taxon>Viridiplantae</taxon>
        <taxon>Streptophyta</taxon>
        <taxon>Embryophyta</taxon>
        <taxon>Tracheophyta</taxon>
        <taxon>Spermatophyta</taxon>
        <taxon>Magnoliopsida</taxon>
        <taxon>eudicotyledons</taxon>
        <taxon>Gunneridae</taxon>
        <taxon>Pentapetalae</taxon>
        <taxon>rosids</taxon>
        <taxon>fabids</taxon>
        <taxon>Cucurbitales</taxon>
        <taxon>Cucurbitaceae</taxon>
        <taxon>Momordiceae</taxon>
        <taxon>Momordica</taxon>
    </lineage>
</organism>
<evidence type="ECO:0000313" key="2">
    <source>
        <dbReference type="Proteomes" id="UP000504603"/>
    </source>
</evidence>
<accession>A0A6J1DJT8</accession>
<keyword evidence="1" id="KW-0812">Transmembrane</keyword>
<sequence>MDIKLQKMQFLGAFGILQEAHKIIFTWRKIFSQITLFFIFPLSLFFLAYLHIFNHMIRNFLFQIILTKTQKDPPKFINLSDLVMSYKWAYLWLFTVAYSGFLSVVSIPSTASVAYAVASIYTGNGEASFKDSLKAVAKVWKRVLVTSFYTLTFSLTYSSVAALVLVTISWLCARFKASIFIVYMVMFFVGSLYLDTIWILSRVVSVLEETYGFKALMKSQRLLRGKMAAAAVLLFFVSSCLVLVQFLCNKVAVNGVVGKGILGILCFVFLVHVLLLKVVVQVELYFICKSYHCENIDMSSDVSGLVGVYVSLKTNDVQLETERLLV</sequence>
<dbReference type="Proteomes" id="UP000504603">
    <property type="component" value="Unplaced"/>
</dbReference>
<dbReference type="RefSeq" id="XP_022153679.1">
    <property type="nucleotide sequence ID" value="XM_022297987.1"/>
</dbReference>
<reference evidence="3" key="1">
    <citation type="submission" date="2025-08" db="UniProtKB">
        <authorList>
            <consortium name="RefSeq"/>
        </authorList>
    </citation>
    <scope>IDENTIFICATION</scope>
    <source>
        <strain evidence="3">OHB3-1</strain>
    </source>
</reference>